<feature type="region of interest" description="Disordered" evidence="1">
    <location>
        <begin position="127"/>
        <end position="146"/>
    </location>
</feature>
<gene>
    <name evidence="2" type="ORF">NITHO_1400002</name>
</gene>
<evidence type="ECO:0000256" key="1">
    <source>
        <dbReference type="SAM" id="MobiDB-lite"/>
    </source>
</evidence>
<dbReference type="Proteomes" id="UP000004221">
    <property type="component" value="Unassembled WGS sequence"/>
</dbReference>
<name>I4ED89_9BACT</name>
<dbReference type="AlphaFoldDB" id="I4ED89"/>
<proteinExistence type="predicted"/>
<protein>
    <submittedName>
        <fullName evidence="2">Uncharacterized protein</fullName>
    </submittedName>
</protein>
<feature type="compositionally biased region" description="Basic residues" evidence="1">
    <location>
        <begin position="135"/>
        <end position="146"/>
    </location>
</feature>
<evidence type="ECO:0000313" key="3">
    <source>
        <dbReference type="Proteomes" id="UP000004221"/>
    </source>
</evidence>
<organism evidence="2 3">
    <name type="scientific">Nitrolancea hollandica Lb</name>
    <dbReference type="NCBI Taxonomy" id="1129897"/>
    <lineage>
        <taxon>Bacteria</taxon>
        <taxon>Pseudomonadati</taxon>
        <taxon>Thermomicrobiota</taxon>
        <taxon>Thermomicrobia</taxon>
        <taxon>Sphaerobacterales</taxon>
        <taxon>Sphaerobacterineae</taxon>
        <taxon>Sphaerobacteraceae</taxon>
        <taxon>Nitrolancea</taxon>
    </lineage>
</organism>
<reference evidence="2 3" key="1">
    <citation type="journal article" date="2012" name="ISME J.">
        <title>Nitrification expanded: discovery, physiology and genomics of a nitrite-oxidizing bacterium from the phylum Chloroflexi.</title>
        <authorList>
            <person name="Sorokin D.Y."/>
            <person name="Lucker S."/>
            <person name="Vejmelkova D."/>
            <person name="Kostrikina N.A."/>
            <person name="Kleerebezem R."/>
            <person name="Rijpstra W.I."/>
            <person name="Damste J.S."/>
            <person name="Le Paslier D."/>
            <person name="Muyzer G."/>
            <person name="Wagner M."/>
            <person name="van Loosdrecht M.C."/>
            <person name="Daims H."/>
        </authorList>
    </citation>
    <scope>NUCLEOTIDE SEQUENCE [LARGE SCALE GENOMIC DNA]</scope>
    <source>
        <strain evidence="3">none</strain>
    </source>
</reference>
<sequence>MAATSMFSSSRCSTKSVIMPMSSSSRLLRSTRIRASCSARLSRRSGGFFAKGANFATNWLVSILVRLRYVYCRSRGPLIRMTRTGAIPVWHTTLECGVIQASRRASKTIHAGRSGSTSMMFPHRSITYTPPSRIPSKRPFSRRPIP</sequence>
<accession>I4ED89</accession>
<comment type="caution">
    <text evidence="2">The sequence shown here is derived from an EMBL/GenBank/DDBJ whole genome shotgun (WGS) entry which is preliminary data.</text>
</comment>
<dbReference type="EMBL" id="CAGS01000047">
    <property type="protein sequence ID" value="CCF82651.1"/>
    <property type="molecule type" value="Genomic_DNA"/>
</dbReference>
<keyword evidence="3" id="KW-1185">Reference proteome</keyword>
<evidence type="ECO:0000313" key="2">
    <source>
        <dbReference type="EMBL" id="CCF82651.1"/>
    </source>
</evidence>